<protein>
    <recommendedName>
        <fullName evidence="3">DoxX family membrane protein</fullName>
    </recommendedName>
</protein>
<gene>
    <name evidence="1" type="ORF">HGA08_16375</name>
</gene>
<dbReference type="Proteomes" id="UP000565711">
    <property type="component" value="Unassembled WGS sequence"/>
</dbReference>
<dbReference type="RefSeq" id="WP_067871260.1">
    <property type="nucleotide sequence ID" value="NZ_JAAXOP010000008.1"/>
</dbReference>
<name>A0A846XXA9_9NOCA</name>
<comment type="caution">
    <text evidence="1">The sequence shown here is derived from an EMBL/GenBank/DDBJ whole genome shotgun (WGS) entry which is preliminary data.</text>
</comment>
<accession>A0A846XXA9</accession>
<evidence type="ECO:0000313" key="2">
    <source>
        <dbReference type="Proteomes" id="UP000565711"/>
    </source>
</evidence>
<reference evidence="1 2" key="1">
    <citation type="submission" date="2020-04" db="EMBL/GenBank/DDBJ databases">
        <title>MicrobeNet Type strains.</title>
        <authorList>
            <person name="Nicholson A.C."/>
        </authorList>
    </citation>
    <scope>NUCLEOTIDE SEQUENCE [LARGE SCALE GENOMIC DNA]</scope>
    <source>
        <strain evidence="1 2">JCM 12354</strain>
    </source>
</reference>
<dbReference type="EMBL" id="JAAXOP010000008">
    <property type="protein sequence ID" value="NKY51796.1"/>
    <property type="molecule type" value="Genomic_DNA"/>
</dbReference>
<organism evidence="1 2">
    <name type="scientific">Nocardia vermiculata</name>
    <dbReference type="NCBI Taxonomy" id="257274"/>
    <lineage>
        <taxon>Bacteria</taxon>
        <taxon>Bacillati</taxon>
        <taxon>Actinomycetota</taxon>
        <taxon>Actinomycetes</taxon>
        <taxon>Mycobacteriales</taxon>
        <taxon>Nocardiaceae</taxon>
        <taxon>Nocardia</taxon>
    </lineage>
</organism>
<proteinExistence type="predicted"/>
<evidence type="ECO:0008006" key="3">
    <source>
        <dbReference type="Google" id="ProtNLM"/>
    </source>
</evidence>
<sequence>MRIHHLPLRAATGAFILNSGLGKRRLPEEAAQSLQGAAAQVFPFVQKWEPATFGKALSTAEISIGAVLLTPLVPPVIAGAALTAFGGGLTALYWKTPGMHEEGSPKPTEDGLALAKDTWLLGGGLTLLLDGLRSKKK</sequence>
<keyword evidence="2" id="KW-1185">Reference proteome</keyword>
<evidence type="ECO:0000313" key="1">
    <source>
        <dbReference type="EMBL" id="NKY51796.1"/>
    </source>
</evidence>
<dbReference type="AlphaFoldDB" id="A0A846XXA9"/>